<keyword evidence="4" id="KW-1185">Reference proteome</keyword>
<keyword evidence="3" id="KW-0378">Hydrolase</keyword>
<dbReference type="PANTHER" id="PTHR43592:SF15">
    <property type="entry name" value="CAAX AMINO TERMINAL PROTEASE FAMILY PROTEIN"/>
    <property type="match status" value="1"/>
</dbReference>
<feature type="transmembrane region" description="Helical" evidence="1">
    <location>
        <begin position="93"/>
        <end position="117"/>
    </location>
</feature>
<feature type="transmembrane region" description="Helical" evidence="1">
    <location>
        <begin position="7"/>
        <end position="27"/>
    </location>
</feature>
<evidence type="ECO:0000256" key="1">
    <source>
        <dbReference type="SAM" id="Phobius"/>
    </source>
</evidence>
<feature type="transmembrane region" description="Helical" evidence="1">
    <location>
        <begin position="171"/>
        <end position="191"/>
    </location>
</feature>
<dbReference type="STRING" id="1147123.SAMN05443428_11042"/>
<organism evidence="3 4">
    <name type="scientific">Caloramator quimbayensis</name>
    <dbReference type="NCBI Taxonomy" id="1147123"/>
    <lineage>
        <taxon>Bacteria</taxon>
        <taxon>Bacillati</taxon>
        <taxon>Bacillota</taxon>
        <taxon>Clostridia</taxon>
        <taxon>Eubacteriales</taxon>
        <taxon>Clostridiaceae</taxon>
        <taxon>Caloramator</taxon>
    </lineage>
</organism>
<keyword evidence="1" id="KW-1133">Transmembrane helix</keyword>
<gene>
    <name evidence="3" type="ORF">SAMN05443428_11042</name>
</gene>
<dbReference type="Pfam" id="PF02517">
    <property type="entry name" value="Rce1-like"/>
    <property type="match status" value="1"/>
</dbReference>
<dbReference type="PANTHER" id="PTHR43592">
    <property type="entry name" value="CAAX AMINO TERMINAL PROTEASE"/>
    <property type="match status" value="1"/>
</dbReference>
<feature type="transmembrane region" description="Helical" evidence="1">
    <location>
        <begin position="211"/>
        <end position="233"/>
    </location>
</feature>
<name>A0A1T4XKR5_9CLOT</name>
<dbReference type="GO" id="GO:0006508">
    <property type="term" value="P:proteolysis"/>
    <property type="evidence" value="ECO:0007669"/>
    <property type="project" value="UniProtKB-KW"/>
</dbReference>
<evidence type="ECO:0000313" key="4">
    <source>
        <dbReference type="Proteomes" id="UP000190105"/>
    </source>
</evidence>
<keyword evidence="1" id="KW-0472">Membrane</keyword>
<dbReference type="EMBL" id="FUYH01000010">
    <property type="protein sequence ID" value="SKA90140.1"/>
    <property type="molecule type" value="Genomic_DNA"/>
</dbReference>
<dbReference type="GO" id="GO:0004175">
    <property type="term" value="F:endopeptidase activity"/>
    <property type="evidence" value="ECO:0007669"/>
    <property type="project" value="UniProtKB-ARBA"/>
</dbReference>
<dbReference type="Proteomes" id="UP000190105">
    <property type="component" value="Unassembled WGS sequence"/>
</dbReference>
<feature type="transmembrane region" description="Helical" evidence="1">
    <location>
        <begin position="137"/>
        <end position="159"/>
    </location>
</feature>
<feature type="domain" description="CAAX prenyl protease 2/Lysostaphin resistance protein A-like" evidence="2">
    <location>
        <begin position="139"/>
        <end position="226"/>
    </location>
</feature>
<proteinExistence type="predicted"/>
<dbReference type="OrthoDB" id="4177129at2"/>
<dbReference type="InterPro" id="IPR003675">
    <property type="entry name" value="Rce1/LyrA-like_dom"/>
</dbReference>
<evidence type="ECO:0000313" key="3">
    <source>
        <dbReference type="EMBL" id="SKA90140.1"/>
    </source>
</evidence>
<protein>
    <submittedName>
        <fullName evidence="3">CAAX protease self-immunity</fullName>
    </submittedName>
</protein>
<evidence type="ECO:0000259" key="2">
    <source>
        <dbReference type="Pfam" id="PF02517"/>
    </source>
</evidence>
<keyword evidence="1" id="KW-0812">Transmembrane</keyword>
<keyword evidence="3" id="KW-0645">Protease</keyword>
<dbReference type="AlphaFoldDB" id="A0A1T4XKR5"/>
<dbReference type="GO" id="GO:0080120">
    <property type="term" value="P:CAAX-box protein maturation"/>
    <property type="evidence" value="ECO:0007669"/>
    <property type="project" value="UniProtKB-ARBA"/>
</dbReference>
<reference evidence="4" key="1">
    <citation type="submission" date="2017-02" db="EMBL/GenBank/DDBJ databases">
        <authorList>
            <person name="Varghese N."/>
            <person name="Submissions S."/>
        </authorList>
    </citation>
    <scope>NUCLEOTIDE SEQUENCE [LARGE SCALE GENOMIC DNA]</scope>
    <source>
        <strain evidence="4">USBA 833</strain>
    </source>
</reference>
<sequence length="243" mass="28376">MGRNLNYIEILKAVSIVIFLALPPWFAMRKYLKNYISRALLIITFIAYIAATIFTQNVIPFIAVILTFYFAVKMKDNDEMLYYLRPLESKKEEIILYSFAFKFFTMIINIFFVMLLYKFGIKAKEQDIYNIFLKSGWGQTILLVIMTVVTAPIVEEFVFRHILYRGFKKKIGNVFSAILSSLLFTLLHFNIAGSISYFAVGIFNCYLYEKYGYRAAVINHFVFNFISVLMIILMKAFKLPNVV</sequence>
<dbReference type="RefSeq" id="WP_078696574.1">
    <property type="nucleotide sequence ID" value="NZ_FUYH01000010.1"/>
</dbReference>
<feature type="transmembrane region" description="Helical" evidence="1">
    <location>
        <begin position="39"/>
        <end position="72"/>
    </location>
</feature>
<accession>A0A1T4XKR5</accession>